<name>A0ABM8W0X9_GIGMA</name>
<accession>A0ABM8W0X9</accession>
<evidence type="ECO:0000256" key="1">
    <source>
        <dbReference type="SAM" id="MobiDB-lite"/>
    </source>
</evidence>
<evidence type="ECO:0000313" key="3">
    <source>
        <dbReference type="Proteomes" id="UP000789901"/>
    </source>
</evidence>
<evidence type="ECO:0000313" key="2">
    <source>
        <dbReference type="EMBL" id="CAG8496655.1"/>
    </source>
</evidence>
<sequence length="97" mass="11083">MQYKDMKSKPLAQLTVTSSMNVIDKQNEEYQAKRNFQNKLDFASTALKNKIHDDKISKYTNPVLKESADSKTKKSGEKKRSQRDHTKSTSTSEPTIS</sequence>
<gene>
    <name evidence="2" type="ORF">GMARGA_LOCUS1991</name>
</gene>
<organism evidence="2 3">
    <name type="scientific">Gigaspora margarita</name>
    <dbReference type="NCBI Taxonomy" id="4874"/>
    <lineage>
        <taxon>Eukaryota</taxon>
        <taxon>Fungi</taxon>
        <taxon>Fungi incertae sedis</taxon>
        <taxon>Mucoromycota</taxon>
        <taxon>Glomeromycotina</taxon>
        <taxon>Glomeromycetes</taxon>
        <taxon>Diversisporales</taxon>
        <taxon>Gigasporaceae</taxon>
        <taxon>Gigaspora</taxon>
    </lineage>
</organism>
<dbReference type="EMBL" id="CAJVQB010000582">
    <property type="protein sequence ID" value="CAG8496655.1"/>
    <property type="molecule type" value="Genomic_DNA"/>
</dbReference>
<keyword evidence="3" id="KW-1185">Reference proteome</keyword>
<feature type="compositionally biased region" description="Polar residues" evidence="1">
    <location>
        <begin position="88"/>
        <end position="97"/>
    </location>
</feature>
<reference evidence="2 3" key="1">
    <citation type="submission" date="2021-06" db="EMBL/GenBank/DDBJ databases">
        <authorList>
            <person name="Kallberg Y."/>
            <person name="Tangrot J."/>
            <person name="Rosling A."/>
        </authorList>
    </citation>
    <scope>NUCLEOTIDE SEQUENCE [LARGE SCALE GENOMIC DNA]</scope>
    <source>
        <strain evidence="2 3">120-4 pot B 10/14</strain>
    </source>
</reference>
<comment type="caution">
    <text evidence="2">The sequence shown here is derived from an EMBL/GenBank/DDBJ whole genome shotgun (WGS) entry which is preliminary data.</text>
</comment>
<dbReference type="Proteomes" id="UP000789901">
    <property type="component" value="Unassembled WGS sequence"/>
</dbReference>
<proteinExistence type="predicted"/>
<protein>
    <submittedName>
        <fullName evidence="2">10654_t:CDS:1</fullName>
    </submittedName>
</protein>
<feature type="compositionally biased region" description="Basic and acidic residues" evidence="1">
    <location>
        <begin position="66"/>
        <end position="87"/>
    </location>
</feature>
<feature type="region of interest" description="Disordered" evidence="1">
    <location>
        <begin position="52"/>
        <end position="97"/>
    </location>
</feature>